<accession>A0A0E0CRS0</accession>
<keyword evidence="1" id="KW-0812">Transmembrane</keyword>
<dbReference type="HOGENOM" id="CLU_2254242_0_0_1"/>
<name>A0A0E0CRS0_9ORYZ</name>
<reference evidence="2" key="1">
    <citation type="submission" date="2015-04" db="UniProtKB">
        <authorList>
            <consortium name="EnsemblPlants"/>
        </authorList>
    </citation>
    <scope>IDENTIFICATION</scope>
</reference>
<dbReference type="AlphaFoldDB" id="A0A0E0CRS0"/>
<dbReference type="Proteomes" id="UP000008021">
    <property type="component" value="Chromosome 2"/>
</dbReference>
<evidence type="ECO:0000256" key="1">
    <source>
        <dbReference type="SAM" id="Phobius"/>
    </source>
</evidence>
<keyword evidence="1" id="KW-1133">Transmembrane helix</keyword>
<evidence type="ECO:0000313" key="2">
    <source>
        <dbReference type="EnsemblPlants" id="OMERI02G31760.1"/>
    </source>
</evidence>
<proteinExistence type="predicted"/>
<sequence length="104" mass="11171">MAASGKSLMLPIELAAVGWHCWLVTAGGLVPVLALSETCRVMQERKGGKKLESPERLANKDGNGSLTYEAVAVTYTEMERKRNVQSSVSISPIGPIQSGINTFH</sequence>
<organism evidence="2">
    <name type="scientific">Oryza meridionalis</name>
    <dbReference type="NCBI Taxonomy" id="40149"/>
    <lineage>
        <taxon>Eukaryota</taxon>
        <taxon>Viridiplantae</taxon>
        <taxon>Streptophyta</taxon>
        <taxon>Embryophyta</taxon>
        <taxon>Tracheophyta</taxon>
        <taxon>Spermatophyta</taxon>
        <taxon>Magnoliopsida</taxon>
        <taxon>Liliopsida</taxon>
        <taxon>Poales</taxon>
        <taxon>Poaceae</taxon>
        <taxon>BOP clade</taxon>
        <taxon>Oryzoideae</taxon>
        <taxon>Oryzeae</taxon>
        <taxon>Oryzinae</taxon>
        <taxon>Oryza</taxon>
    </lineage>
</organism>
<evidence type="ECO:0000313" key="3">
    <source>
        <dbReference type="Proteomes" id="UP000008021"/>
    </source>
</evidence>
<feature type="transmembrane region" description="Helical" evidence="1">
    <location>
        <begin position="17"/>
        <end position="36"/>
    </location>
</feature>
<dbReference type="Gramene" id="OMERI02G31760.1">
    <property type="protein sequence ID" value="OMERI02G31760.1"/>
    <property type="gene ID" value="OMERI02G31760"/>
</dbReference>
<reference evidence="2" key="2">
    <citation type="submission" date="2018-05" db="EMBL/GenBank/DDBJ databases">
        <title>OmerRS3 (Oryza meridionalis Reference Sequence Version 3).</title>
        <authorList>
            <person name="Zhang J."/>
            <person name="Kudrna D."/>
            <person name="Lee S."/>
            <person name="Talag J."/>
            <person name="Welchert J."/>
            <person name="Wing R.A."/>
        </authorList>
    </citation>
    <scope>NUCLEOTIDE SEQUENCE [LARGE SCALE GENOMIC DNA]</scope>
    <source>
        <strain evidence="2">cv. OR44</strain>
    </source>
</reference>
<dbReference type="EnsemblPlants" id="OMERI02G31760.1">
    <property type="protein sequence ID" value="OMERI02G31760.1"/>
    <property type="gene ID" value="OMERI02G31760"/>
</dbReference>
<keyword evidence="3" id="KW-1185">Reference proteome</keyword>
<protein>
    <submittedName>
        <fullName evidence="2">Uncharacterized protein</fullName>
    </submittedName>
</protein>
<keyword evidence="1" id="KW-0472">Membrane</keyword>